<organism evidence="2 3">
    <name type="scientific">Discostella pseudostelligera</name>
    <dbReference type="NCBI Taxonomy" id="259834"/>
    <lineage>
        <taxon>Eukaryota</taxon>
        <taxon>Sar</taxon>
        <taxon>Stramenopiles</taxon>
        <taxon>Ochrophyta</taxon>
        <taxon>Bacillariophyta</taxon>
        <taxon>Coscinodiscophyceae</taxon>
        <taxon>Thalassiosirophycidae</taxon>
        <taxon>Stephanodiscales</taxon>
        <taxon>Stephanodiscaceae</taxon>
        <taxon>Discostella</taxon>
    </lineage>
</organism>
<evidence type="ECO:0000313" key="3">
    <source>
        <dbReference type="Proteomes" id="UP001530293"/>
    </source>
</evidence>
<feature type="compositionally biased region" description="Low complexity" evidence="1">
    <location>
        <begin position="55"/>
        <end position="66"/>
    </location>
</feature>
<reference evidence="2 3" key="1">
    <citation type="submission" date="2024-10" db="EMBL/GenBank/DDBJ databases">
        <title>Updated reference genomes for cyclostephanoid diatoms.</title>
        <authorList>
            <person name="Roberts W.R."/>
            <person name="Alverson A.J."/>
        </authorList>
    </citation>
    <scope>NUCLEOTIDE SEQUENCE [LARGE SCALE GENOMIC DNA]</scope>
    <source>
        <strain evidence="2 3">AJA232-27</strain>
    </source>
</reference>
<dbReference type="Proteomes" id="UP001530293">
    <property type="component" value="Unassembled WGS sequence"/>
</dbReference>
<accession>A0ABD3MZA5</accession>
<proteinExistence type="predicted"/>
<dbReference type="EMBL" id="JALLBG020000062">
    <property type="protein sequence ID" value="KAL3768689.1"/>
    <property type="molecule type" value="Genomic_DNA"/>
</dbReference>
<keyword evidence="3" id="KW-1185">Reference proteome</keyword>
<evidence type="ECO:0000256" key="1">
    <source>
        <dbReference type="SAM" id="MobiDB-lite"/>
    </source>
</evidence>
<evidence type="ECO:0000313" key="2">
    <source>
        <dbReference type="EMBL" id="KAL3768689.1"/>
    </source>
</evidence>
<dbReference type="InterPro" id="IPR053733">
    <property type="entry name" value="Heme_Transport_Util_sf"/>
</dbReference>
<comment type="caution">
    <text evidence="2">The sequence shown here is derived from an EMBL/GenBank/DDBJ whole genome shotgun (WGS) entry which is preliminary data.</text>
</comment>
<dbReference type="AlphaFoldDB" id="A0ABD3MZA5"/>
<name>A0ABD3MZA5_9STRA</name>
<dbReference type="Gene3D" id="3.40.1570.10">
    <property type="entry name" value="HemS/ChuS/ChuX like domains"/>
    <property type="match status" value="1"/>
</dbReference>
<feature type="region of interest" description="Disordered" evidence="1">
    <location>
        <begin position="55"/>
        <end position="81"/>
    </location>
</feature>
<gene>
    <name evidence="2" type="ORF">ACHAWU_006790</name>
</gene>
<protein>
    <submittedName>
        <fullName evidence="2">Uncharacterized protein</fullName>
    </submittedName>
</protein>
<sequence>MSGIMVHEPMRSSSSAFQMISSMPSPIITTATKYPSSVSSASHDMFMFASLLTSSSSSSSSSSSLSAENRDDENSSSPPSSLAEQILHDFHASKLSFRIIVIGNGAILESTSPLGPTFKPSISPKSGERLITFANMDASLEFHVKVDEIAKIVFVVSQSNDQQQQQQSRRVARFINANGIPICSLLLAETTKEGEAWFENMMETYGNEVVM</sequence>